<gene>
    <name evidence="1" type="ORF">NESM_000487000</name>
</gene>
<dbReference type="Proteomes" id="UP001430356">
    <property type="component" value="Unassembled WGS sequence"/>
</dbReference>
<dbReference type="AlphaFoldDB" id="A0AAW0ER09"/>
<comment type="caution">
    <text evidence="1">The sequence shown here is derived from an EMBL/GenBank/DDBJ whole genome shotgun (WGS) entry which is preliminary data.</text>
</comment>
<accession>A0AAW0ER09</accession>
<dbReference type="Gene3D" id="3.80.10.10">
    <property type="entry name" value="Ribonuclease Inhibitor"/>
    <property type="match status" value="1"/>
</dbReference>
<organism evidence="1 2">
    <name type="scientific">Novymonas esmeraldas</name>
    <dbReference type="NCBI Taxonomy" id="1808958"/>
    <lineage>
        <taxon>Eukaryota</taxon>
        <taxon>Discoba</taxon>
        <taxon>Euglenozoa</taxon>
        <taxon>Kinetoplastea</taxon>
        <taxon>Metakinetoplastina</taxon>
        <taxon>Trypanosomatida</taxon>
        <taxon>Trypanosomatidae</taxon>
        <taxon>Novymonas</taxon>
    </lineage>
</organism>
<dbReference type="EMBL" id="JAECZO010000057">
    <property type="protein sequence ID" value="KAK7195584.1"/>
    <property type="molecule type" value="Genomic_DNA"/>
</dbReference>
<dbReference type="SUPFAM" id="SSF52047">
    <property type="entry name" value="RNI-like"/>
    <property type="match status" value="1"/>
</dbReference>
<keyword evidence="2" id="KW-1185">Reference proteome</keyword>
<proteinExistence type="predicted"/>
<evidence type="ECO:0000313" key="2">
    <source>
        <dbReference type="Proteomes" id="UP001430356"/>
    </source>
</evidence>
<dbReference type="InterPro" id="IPR032675">
    <property type="entry name" value="LRR_dom_sf"/>
</dbReference>
<sequence>MTTMARVDETLARFTGKSPRDSYKQVCEELHVHVQRDIFAMLPEKPAAWHHIYTLDLERSLLGTKGCMALLPLITVSTSLRKIVLRSCGLSDEFVVEFCGILQSHPSLRSVDISDNELVTVYSAPHILSVMRNNANIVLFDVYNTHVGANVAGIIAGLGQRNLNAVLHYYEDRYFNMKNLFNYMDADGTGWVLLKSLVLNCPYPVLQEQFVERIAAKQPRKRSDNTIGINTFLQLVYMNYKTESEIAACAKKTIDAPYVFTVANWKLLMRAVERYNVRAAAAVGDDSGPYRPVQLPDDLHRWRLRDYAMTHDDADALVEGAVQLMEHAAAMEDDGAFEGNTPAVADEYAELDADADADAAAADTDAPAPTPMVVPVATLIRAAKSSLVPPPSAVTPHYHFYTDRDASYVPEILRNGSRLFSVGRLSVVFGAGGSTAGDSTTSADAMLDSTDPPRTFSLPPSVVKMIVNFFNQECAKAPKKKPSTIPDSPRTRRDKAMVKSAIPVARFLSAEFVTDLERVCPRLLADYYTRNALLIADGTITLQEMVNVLDEMYVQCRIDRVISLEEIAAMTDPLKDPALESFMAAHFVDRDDDLSVVESFHDGTAY</sequence>
<evidence type="ECO:0000313" key="1">
    <source>
        <dbReference type="EMBL" id="KAK7195584.1"/>
    </source>
</evidence>
<reference evidence="1 2" key="1">
    <citation type="journal article" date="2021" name="MBio">
        <title>A New Model Trypanosomatid, Novymonas esmeraldas: Genomic Perception of Its 'Candidatus Pandoraea novymonadis' Endosymbiont.</title>
        <authorList>
            <person name="Zakharova A."/>
            <person name="Saura A."/>
            <person name="Butenko A."/>
            <person name="Podesvova L."/>
            <person name="Warmusova S."/>
            <person name="Kostygov A.Y."/>
            <person name="Nenarokova A."/>
            <person name="Lukes J."/>
            <person name="Opperdoes F.R."/>
            <person name="Yurchenko V."/>
        </authorList>
    </citation>
    <scope>NUCLEOTIDE SEQUENCE [LARGE SCALE GENOMIC DNA]</scope>
    <source>
        <strain evidence="1 2">E262AT.01</strain>
    </source>
</reference>
<name>A0AAW0ER09_9TRYP</name>
<protein>
    <submittedName>
        <fullName evidence="1">Uncharacterized protein</fullName>
    </submittedName>
</protein>